<dbReference type="EMBL" id="JBAMIC010000001">
    <property type="protein sequence ID" value="KAK7116489.1"/>
    <property type="molecule type" value="Genomic_DNA"/>
</dbReference>
<reference evidence="2 3" key="1">
    <citation type="submission" date="2024-02" db="EMBL/GenBank/DDBJ databases">
        <title>Chromosome-scale genome assembly of the rough periwinkle Littorina saxatilis.</title>
        <authorList>
            <person name="De Jode A."/>
            <person name="Faria R."/>
            <person name="Formenti G."/>
            <person name="Sims Y."/>
            <person name="Smith T.P."/>
            <person name="Tracey A."/>
            <person name="Wood J.M.D."/>
            <person name="Zagrodzka Z.B."/>
            <person name="Johannesson K."/>
            <person name="Butlin R.K."/>
            <person name="Leder E.H."/>
        </authorList>
    </citation>
    <scope>NUCLEOTIDE SEQUENCE [LARGE SCALE GENOMIC DNA]</scope>
    <source>
        <strain evidence="2">Snail1</strain>
        <tissue evidence="2">Muscle</tissue>
    </source>
</reference>
<dbReference type="AlphaFoldDB" id="A0AAN9C3F9"/>
<gene>
    <name evidence="2" type="ORF">V1264_002160</name>
</gene>
<protein>
    <submittedName>
        <fullName evidence="2">Uncharacterized protein</fullName>
    </submittedName>
</protein>
<keyword evidence="3" id="KW-1185">Reference proteome</keyword>
<proteinExistence type="predicted"/>
<evidence type="ECO:0000313" key="3">
    <source>
        <dbReference type="Proteomes" id="UP001374579"/>
    </source>
</evidence>
<organism evidence="2 3">
    <name type="scientific">Littorina saxatilis</name>
    <dbReference type="NCBI Taxonomy" id="31220"/>
    <lineage>
        <taxon>Eukaryota</taxon>
        <taxon>Metazoa</taxon>
        <taxon>Spiralia</taxon>
        <taxon>Lophotrochozoa</taxon>
        <taxon>Mollusca</taxon>
        <taxon>Gastropoda</taxon>
        <taxon>Caenogastropoda</taxon>
        <taxon>Littorinimorpha</taxon>
        <taxon>Littorinoidea</taxon>
        <taxon>Littorinidae</taxon>
        <taxon>Littorina</taxon>
    </lineage>
</organism>
<dbReference type="Proteomes" id="UP001374579">
    <property type="component" value="Unassembled WGS sequence"/>
</dbReference>
<accession>A0AAN9C3F9</accession>
<sequence length="172" mass="19624">MIICRSRCPCLPQKDLEVWGRDSDWGSQKALTRSLYAMGLVPKTVLRLRHEELMNEWLLLHLPADAINRLGSSITIGQLEILRVHRTDIRLVRWLLDNEFSESDVRKVLVEAENFTNIDAVRNSLNETNTVAEDAANKLCDELREHEIVPASKKSKRKGKGNPKVAQKETPT</sequence>
<evidence type="ECO:0000313" key="2">
    <source>
        <dbReference type="EMBL" id="KAK7116489.1"/>
    </source>
</evidence>
<comment type="caution">
    <text evidence="2">The sequence shown here is derived from an EMBL/GenBank/DDBJ whole genome shotgun (WGS) entry which is preliminary data.</text>
</comment>
<name>A0AAN9C3F9_9CAEN</name>
<feature type="region of interest" description="Disordered" evidence="1">
    <location>
        <begin position="147"/>
        <end position="172"/>
    </location>
</feature>
<evidence type="ECO:0000256" key="1">
    <source>
        <dbReference type="SAM" id="MobiDB-lite"/>
    </source>
</evidence>